<dbReference type="InterPro" id="IPR050319">
    <property type="entry name" value="ABC_transp_ATP-bind"/>
</dbReference>
<dbReference type="GO" id="GO:0016887">
    <property type="term" value="F:ATP hydrolysis activity"/>
    <property type="evidence" value="ECO:0007669"/>
    <property type="project" value="InterPro"/>
</dbReference>
<dbReference type="PANTHER" id="PTHR43776">
    <property type="entry name" value="TRANSPORT ATP-BINDING PROTEIN"/>
    <property type="match status" value="1"/>
</dbReference>
<evidence type="ECO:0000256" key="1">
    <source>
        <dbReference type="ARBA" id="ARBA00005417"/>
    </source>
</evidence>
<dbReference type="GO" id="GO:0005524">
    <property type="term" value="F:ATP binding"/>
    <property type="evidence" value="ECO:0007669"/>
    <property type="project" value="UniProtKB-KW"/>
</dbReference>
<dbReference type="Pfam" id="PF00005">
    <property type="entry name" value="ABC_tran"/>
    <property type="match status" value="1"/>
</dbReference>
<dbReference type="InterPro" id="IPR017871">
    <property type="entry name" value="ABC_transporter-like_CS"/>
</dbReference>
<evidence type="ECO:0000313" key="8">
    <source>
        <dbReference type="Proteomes" id="UP000315677"/>
    </source>
</evidence>
<proteinExistence type="inferred from homology"/>
<dbReference type="PANTHER" id="PTHR43776:SF7">
    <property type="entry name" value="D,D-DIPEPTIDE TRANSPORT ATP-BINDING PROTEIN DDPF-RELATED"/>
    <property type="match status" value="1"/>
</dbReference>
<dbReference type="InterPro" id="IPR013563">
    <property type="entry name" value="Oligopep_ABC_C"/>
</dbReference>
<dbReference type="OrthoDB" id="2986442at2"/>
<accession>A0A543DPT3</accession>
<organism evidence="7 8">
    <name type="scientific">Pseudonocardia kunmingensis</name>
    <dbReference type="NCBI Taxonomy" id="630975"/>
    <lineage>
        <taxon>Bacteria</taxon>
        <taxon>Bacillati</taxon>
        <taxon>Actinomycetota</taxon>
        <taxon>Actinomycetes</taxon>
        <taxon>Pseudonocardiales</taxon>
        <taxon>Pseudonocardiaceae</taxon>
        <taxon>Pseudonocardia</taxon>
    </lineage>
</organism>
<comment type="similarity">
    <text evidence="1">Belongs to the ABC transporter superfamily.</text>
</comment>
<keyword evidence="8" id="KW-1185">Reference proteome</keyword>
<keyword evidence="3" id="KW-0547">Nucleotide-binding</keyword>
<dbReference type="NCBIfam" id="TIGR01727">
    <property type="entry name" value="oligo_HPY"/>
    <property type="match status" value="1"/>
</dbReference>
<evidence type="ECO:0000256" key="4">
    <source>
        <dbReference type="ARBA" id="ARBA00022840"/>
    </source>
</evidence>
<dbReference type="SMART" id="SM00382">
    <property type="entry name" value="AAA"/>
    <property type="match status" value="1"/>
</dbReference>
<keyword evidence="4 7" id="KW-0067">ATP-binding</keyword>
<dbReference type="Pfam" id="PF08352">
    <property type="entry name" value="oligo_HPY"/>
    <property type="match status" value="1"/>
</dbReference>
<reference evidence="7 8" key="1">
    <citation type="submission" date="2019-06" db="EMBL/GenBank/DDBJ databases">
        <title>Sequencing the genomes of 1000 actinobacteria strains.</title>
        <authorList>
            <person name="Klenk H.-P."/>
        </authorList>
    </citation>
    <scope>NUCLEOTIDE SEQUENCE [LARGE SCALE GENOMIC DNA]</scope>
    <source>
        <strain evidence="7 8">DSM 45301</strain>
    </source>
</reference>
<dbReference type="CDD" id="cd03257">
    <property type="entry name" value="ABC_NikE_OppD_transporters"/>
    <property type="match status" value="1"/>
</dbReference>
<dbReference type="RefSeq" id="WP_142055397.1">
    <property type="nucleotide sequence ID" value="NZ_VFPA01000002.1"/>
</dbReference>
<evidence type="ECO:0000313" key="7">
    <source>
        <dbReference type="EMBL" id="TQM11329.1"/>
    </source>
</evidence>
<dbReference type="EMBL" id="VFPA01000002">
    <property type="protein sequence ID" value="TQM11329.1"/>
    <property type="molecule type" value="Genomic_DNA"/>
</dbReference>
<dbReference type="SUPFAM" id="SSF52540">
    <property type="entry name" value="P-loop containing nucleoside triphosphate hydrolases"/>
    <property type="match status" value="1"/>
</dbReference>
<evidence type="ECO:0000256" key="3">
    <source>
        <dbReference type="ARBA" id="ARBA00022741"/>
    </source>
</evidence>
<gene>
    <name evidence="7" type="ORF">FB558_3888</name>
</gene>
<dbReference type="GO" id="GO:0015833">
    <property type="term" value="P:peptide transport"/>
    <property type="evidence" value="ECO:0007669"/>
    <property type="project" value="InterPro"/>
</dbReference>
<sequence length="349" mass="37835">MIAAGQVPAAAREAVAPVLRVEGLTVTMAGRRRVPWRPPSRVTAVTGADLQLDAGSTLGLVGESGSGKSTTARAILRLLRADAGRIEVAGFRVDEFGRRAPTAYRRAVQAVFQDPLGSLDQTMTIGNILAEPLAVHSIARGRAAVDRVADLLDQVGLAAHHLRRYPYELSGGQRQRVAIAKALAVEPRLIILDEPVSALDVSVQSQVVNLLEDVQERTGVAYLFIAHDLAVVRHTSERIAVMYRSRIVEEGPADRVCEQPAHPYTQALLAAAPDPDPARQREQRRRRRELDIVPVGPAPDATRGCPFAARCPHRMAVCERSFPDWSPVEGGGRVACHLAIDATTLQRNR</sequence>
<dbReference type="PROSITE" id="PS00211">
    <property type="entry name" value="ABC_TRANSPORTER_1"/>
    <property type="match status" value="1"/>
</dbReference>
<dbReference type="Proteomes" id="UP000315677">
    <property type="component" value="Unassembled WGS sequence"/>
</dbReference>
<keyword evidence="2" id="KW-0813">Transport</keyword>
<protein>
    <submittedName>
        <fullName evidence="7">Peptide/nickel transport system ATP-binding protein/oligopeptide transport system ATP-binding protein</fullName>
    </submittedName>
</protein>
<evidence type="ECO:0000256" key="5">
    <source>
        <dbReference type="SAM" id="MobiDB-lite"/>
    </source>
</evidence>
<feature type="domain" description="ABC transporter" evidence="6">
    <location>
        <begin position="19"/>
        <end position="269"/>
    </location>
</feature>
<dbReference type="PROSITE" id="PS50893">
    <property type="entry name" value="ABC_TRANSPORTER_2"/>
    <property type="match status" value="1"/>
</dbReference>
<comment type="caution">
    <text evidence="7">The sequence shown here is derived from an EMBL/GenBank/DDBJ whole genome shotgun (WGS) entry which is preliminary data.</text>
</comment>
<dbReference type="Gene3D" id="3.40.50.300">
    <property type="entry name" value="P-loop containing nucleotide triphosphate hydrolases"/>
    <property type="match status" value="1"/>
</dbReference>
<evidence type="ECO:0000259" key="6">
    <source>
        <dbReference type="PROSITE" id="PS50893"/>
    </source>
</evidence>
<feature type="region of interest" description="Disordered" evidence="5">
    <location>
        <begin position="272"/>
        <end position="295"/>
    </location>
</feature>
<dbReference type="InterPro" id="IPR003439">
    <property type="entry name" value="ABC_transporter-like_ATP-bd"/>
</dbReference>
<dbReference type="InterPro" id="IPR027417">
    <property type="entry name" value="P-loop_NTPase"/>
</dbReference>
<dbReference type="InterPro" id="IPR003593">
    <property type="entry name" value="AAA+_ATPase"/>
</dbReference>
<dbReference type="GO" id="GO:0055085">
    <property type="term" value="P:transmembrane transport"/>
    <property type="evidence" value="ECO:0007669"/>
    <property type="project" value="UniProtKB-ARBA"/>
</dbReference>
<name>A0A543DPT3_9PSEU</name>
<evidence type="ECO:0000256" key="2">
    <source>
        <dbReference type="ARBA" id="ARBA00022448"/>
    </source>
</evidence>
<dbReference type="AlphaFoldDB" id="A0A543DPT3"/>
<dbReference type="FunFam" id="3.40.50.300:FF:000016">
    <property type="entry name" value="Oligopeptide ABC transporter ATP-binding component"/>
    <property type="match status" value="1"/>
</dbReference>